<dbReference type="GO" id="GO:0016491">
    <property type="term" value="F:oxidoreductase activity"/>
    <property type="evidence" value="ECO:0007669"/>
    <property type="project" value="UniProtKB-KW"/>
</dbReference>
<reference evidence="5" key="1">
    <citation type="submission" date="2019-02" db="EMBL/GenBank/DDBJ databases">
        <title>Draft genome sequence of Enterococcus sp. Gos25-1.</title>
        <authorList>
            <person name="Tanaka N."/>
            <person name="Shiwa Y."/>
            <person name="Fujita N."/>
        </authorList>
    </citation>
    <scope>NUCLEOTIDE SEQUENCE [LARGE SCALE GENOMIC DNA]</scope>
    <source>
        <strain evidence="5">Gos25-1</strain>
    </source>
</reference>
<organism evidence="4 5">
    <name type="scientific">Enterococcus florum</name>
    <dbReference type="NCBI Taxonomy" id="2480627"/>
    <lineage>
        <taxon>Bacteria</taxon>
        <taxon>Bacillati</taxon>
        <taxon>Bacillota</taxon>
        <taxon>Bacilli</taxon>
        <taxon>Lactobacillales</taxon>
        <taxon>Enterococcaceae</taxon>
        <taxon>Enterococcus</taxon>
    </lineage>
</organism>
<proteinExistence type="predicted"/>
<dbReference type="SUPFAM" id="SSF51395">
    <property type="entry name" value="FMN-linked oxidoreductases"/>
    <property type="match status" value="1"/>
</dbReference>
<dbReference type="OrthoDB" id="9772736at2"/>
<dbReference type="InterPro" id="IPR051799">
    <property type="entry name" value="NADH_flavin_oxidoreductase"/>
</dbReference>
<sequence>MEKLMKPVTIKGLTLKNPIIMAPMTTKMSFFDGIVTQDEIEYYAMRSGQVGAVITGAANVELDGKGWEGELGVYEDRFIPKLSKLAAAIKRNGTKAILQIFHGGRMTNSQILRGAQPVSASAVAAERPNAEVPRALESHEILRLIQSFKQATQRAIAAGFDGVELHGANTYLLQQFFSPHSNRREDQWGGSLENRFAFIREVVEATTSVVDREDFIVGYRFSPEELETPGIRFEDTLFLVDQLSAMKIDYLHISLNQFDKKSQDEHYQERSMMAYIHEKIDGRVPLIGVGGVQTKDQAEALLEHAEAAALGKILLTEPNWYAKVTNDEENLVRHDLSRFDQEELRIGSGVWGFLESMMPKRLH</sequence>
<name>A0A4P5P511_9ENTE</name>
<dbReference type="GO" id="GO:0010181">
    <property type="term" value="F:FMN binding"/>
    <property type="evidence" value="ECO:0007669"/>
    <property type="project" value="InterPro"/>
</dbReference>
<dbReference type="EMBL" id="BJCC01000004">
    <property type="protein sequence ID" value="GCF92526.1"/>
    <property type="molecule type" value="Genomic_DNA"/>
</dbReference>
<evidence type="ECO:0000256" key="1">
    <source>
        <dbReference type="ARBA" id="ARBA00022630"/>
    </source>
</evidence>
<dbReference type="RefSeq" id="WP_146621035.1">
    <property type="nucleotide sequence ID" value="NZ_BJCC01000004.1"/>
</dbReference>
<dbReference type="InterPro" id="IPR013785">
    <property type="entry name" value="Aldolase_TIM"/>
</dbReference>
<evidence type="ECO:0000313" key="5">
    <source>
        <dbReference type="Proteomes" id="UP000290567"/>
    </source>
</evidence>
<accession>A0A4P5P511</accession>
<dbReference type="PANTHER" id="PTHR43656:SF2">
    <property type="entry name" value="BINDING OXIDOREDUCTASE, PUTATIVE (AFU_ORTHOLOGUE AFUA_2G08260)-RELATED"/>
    <property type="match status" value="1"/>
</dbReference>
<dbReference type="Gene3D" id="3.20.20.70">
    <property type="entry name" value="Aldolase class I"/>
    <property type="match status" value="1"/>
</dbReference>
<comment type="caution">
    <text evidence="4">The sequence shown here is derived from an EMBL/GenBank/DDBJ whole genome shotgun (WGS) entry which is preliminary data.</text>
</comment>
<evidence type="ECO:0000256" key="2">
    <source>
        <dbReference type="ARBA" id="ARBA00023002"/>
    </source>
</evidence>
<gene>
    <name evidence="4" type="ORF">NRIC_04170</name>
</gene>
<keyword evidence="5" id="KW-1185">Reference proteome</keyword>
<evidence type="ECO:0000259" key="3">
    <source>
        <dbReference type="Pfam" id="PF00724"/>
    </source>
</evidence>
<evidence type="ECO:0000313" key="4">
    <source>
        <dbReference type="EMBL" id="GCF92526.1"/>
    </source>
</evidence>
<dbReference type="AlphaFoldDB" id="A0A4P5P511"/>
<keyword evidence="2" id="KW-0560">Oxidoreductase</keyword>
<keyword evidence="1" id="KW-0285">Flavoprotein</keyword>
<dbReference type="CDD" id="cd04735">
    <property type="entry name" value="OYE_like_4_FMN"/>
    <property type="match status" value="1"/>
</dbReference>
<dbReference type="Proteomes" id="UP000290567">
    <property type="component" value="Unassembled WGS sequence"/>
</dbReference>
<dbReference type="InterPro" id="IPR001155">
    <property type="entry name" value="OxRdtase_FMN_N"/>
</dbReference>
<feature type="domain" description="NADH:flavin oxidoreductase/NADH oxidase N-terminal" evidence="3">
    <location>
        <begin position="3"/>
        <end position="327"/>
    </location>
</feature>
<protein>
    <submittedName>
        <fullName evidence="4">NADH-dependent flavin oxidoreductase</fullName>
    </submittedName>
</protein>
<dbReference type="Pfam" id="PF00724">
    <property type="entry name" value="Oxidored_FMN"/>
    <property type="match status" value="1"/>
</dbReference>
<dbReference type="PANTHER" id="PTHR43656">
    <property type="entry name" value="BINDING OXIDOREDUCTASE, PUTATIVE (AFU_ORTHOLOGUE AFUA_2G08260)-RELATED"/>
    <property type="match status" value="1"/>
</dbReference>